<reference evidence="2" key="1">
    <citation type="submission" date="2018-06" db="EMBL/GenBank/DDBJ databases">
        <authorList>
            <person name="Zhirakovskaya E."/>
        </authorList>
    </citation>
    <scope>NUCLEOTIDE SEQUENCE</scope>
</reference>
<name>A0A3B0YNP4_9ZZZZ</name>
<protein>
    <recommendedName>
        <fullName evidence="1">DUF1330 domain-containing protein</fullName>
    </recommendedName>
</protein>
<evidence type="ECO:0000259" key="1">
    <source>
        <dbReference type="Pfam" id="PF07045"/>
    </source>
</evidence>
<dbReference type="InterPro" id="IPR010753">
    <property type="entry name" value="DUF1330"/>
</dbReference>
<dbReference type="Gene3D" id="3.30.70.100">
    <property type="match status" value="1"/>
</dbReference>
<dbReference type="AlphaFoldDB" id="A0A3B0YNP4"/>
<proteinExistence type="predicted"/>
<organism evidence="2">
    <name type="scientific">hydrothermal vent metagenome</name>
    <dbReference type="NCBI Taxonomy" id="652676"/>
    <lineage>
        <taxon>unclassified sequences</taxon>
        <taxon>metagenomes</taxon>
        <taxon>ecological metagenomes</taxon>
    </lineage>
</organism>
<sequence>MSVFFIATSSIKDSEKFQLYAKKAGETFAEHAAEPVLRGKFEGTLKGDAEHHVVGIIKFPTVEALHEWHDSDAYQALVPLRDEAADMTICVYCVPVE</sequence>
<dbReference type="InterPro" id="IPR011008">
    <property type="entry name" value="Dimeric_a/b-barrel"/>
</dbReference>
<dbReference type="Pfam" id="PF07045">
    <property type="entry name" value="DUF1330"/>
    <property type="match status" value="1"/>
</dbReference>
<dbReference type="PANTHER" id="PTHR41521:SF4">
    <property type="entry name" value="BLR0684 PROTEIN"/>
    <property type="match status" value="1"/>
</dbReference>
<dbReference type="SUPFAM" id="SSF54909">
    <property type="entry name" value="Dimeric alpha+beta barrel"/>
    <property type="match status" value="1"/>
</dbReference>
<evidence type="ECO:0000313" key="2">
    <source>
        <dbReference type="EMBL" id="VAW78290.1"/>
    </source>
</evidence>
<gene>
    <name evidence="2" type="ORF">MNBD_GAMMA13-1802</name>
</gene>
<dbReference type="EMBL" id="UOFK01000148">
    <property type="protein sequence ID" value="VAW78290.1"/>
    <property type="molecule type" value="Genomic_DNA"/>
</dbReference>
<accession>A0A3B0YNP4</accession>
<dbReference type="PANTHER" id="PTHR41521">
    <property type="match status" value="1"/>
</dbReference>
<feature type="domain" description="DUF1330" evidence="1">
    <location>
        <begin position="3"/>
        <end position="91"/>
    </location>
</feature>